<name>A0ABX0IP69_9FLAO</name>
<evidence type="ECO:0000256" key="4">
    <source>
        <dbReference type="RuleBase" id="RU361188"/>
    </source>
</evidence>
<feature type="domain" description="Glycosyl hydrolase family 30 TIM-barrel" evidence="5">
    <location>
        <begin position="57"/>
        <end position="387"/>
    </location>
</feature>
<evidence type="ECO:0000313" key="7">
    <source>
        <dbReference type="EMBL" id="NHN24732.1"/>
    </source>
</evidence>
<dbReference type="InterPro" id="IPR033453">
    <property type="entry name" value="Glyco_hydro_30_TIM-barrel"/>
</dbReference>
<dbReference type="PRINTS" id="PR00843">
    <property type="entry name" value="GLHYDRLASE30"/>
</dbReference>
<dbReference type="PANTHER" id="PTHR11069">
    <property type="entry name" value="GLUCOSYLCERAMIDASE"/>
    <property type="match status" value="1"/>
</dbReference>
<dbReference type="InterPro" id="IPR033452">
    <property type="entry name" value="GH30_C"/>
</dbReference>
<comment type="similarity">
    <text evidence="1 4">Belongs to the glycosyl hydrolase 30 family.</text>
</comment>
<evidence type="ECO:0000256" key="1">
    <source>
        <dbReference type="ARBA" id="ARBA00005382"/>
    </source>
</evidence>
<gene>
    <name evidence="7" type="ORF">FIA58_003500</name>
</gene>
<sequence length="451" mass="49211">MSYYPPPIIGSVNTDFYLTTPSKSSLLALQSNGISPYSENNNFTITVSEGTTYQTMDGFGYTLTGGSAQLINNMSASAKNDLLQELFGQGENSIGVSYLRISIGASDLDASVFSYDDLPPGQTDVNLNNFAITPDLANLIPVLTQIKSINPNIKIVGSPWSAPSWMKTNESSIGGELQTIYYATYANYFVKYIQAMEANGVTIDAITIQNEPENPYNNPSMLMSAPQQTDFIKNNLGPTFASNNIQTKIIIFDHNLDHPNYPISILNDNAASAYIDGSAFHLYAGQIDNMSLVHNAYPDKNVYFTEQWIQSPGNFASDIKWHFRELMIGAPRNWSKTVLQWNLAADPNNAPHTPGGCTECLGAVTINGSSIERNPAYYIIGHSSKFVPTGSVRIQSNTSTELPNVAYKTPEGKIVVIVLNNTDSQKSFNINAANEPISTILPAGSVATYVW</sequence>
<feature type="domain" description="Glycosyl hydrolase family 30 beta sandwich" evidence="6">
    <location>
        <begin position="390"/>
        <end position="449"/>
    </location>
</feature>
<evidence type="ECO:0000259" key="5">
    <source>
        <dbReference type="Pfam" id="PF02055"/>
    </source>
</evidence>
<protein>
    <submittedName>
        <fullName evidence="7">Glucosylceramidase</fullName>
    </submittedName>
</protein>
<dbReference type="Pfam" id="PF02055">
    <property type="entry name" value="Glyco_hydro_30"/>
    <property type="match status" value="1"/>
</dbReference>
<keyword evidence="4" id="KW-0326">Glycosidase</keyword>
<dbReference type="InterPro" id="IPR013780">
    <property type="entry name" value="Glyco_hydro_b"/>
</dbReference>
<keyword evidence="8" id="KW-1185">Reference proteome</keyword>
<keyword evidence="3 4" id="KW-0378">Hydrolase</keyword>
<dbReference type="SUPFAM" id="SSF51011">
    <property type="entry name" value="Glycosyl hydrolase domain"/>
    <property type="match status" value="1"/>
</dbReference>
<accession>A0ABX0IP69</accession>
<organism evidence="7 8">
    <name type="scientific">Flavobacterium jejuense</name>
    <dbReference type="NCBI Taxonomy" id="1544455"/>
    <lineage>
        <taxon>Bacteria</taxon>
        <taxon>Pseudomonadati</taxon>
        <taxon>Bacteroidota</taxon>
        <taxon>Flavobacteriia</taxon>
        <taxon>Flavobacteriales</taxon>
        <taxon>Flavobacteriaceae</taxon>
        <taxon>Flavobacterium</taxon>
    </lineage>
</organism>
<evidence type="ECO:0000259" key="6">
    <source>
        <dbReference type="Pfam" id="PF17189"/>
    </source>
</evidence>
<dbReference type="PANTHER" id="PTHR11069:SF23">
    <property type="entry name" value="LYSOSOMAL ACID GLUCOSYLCERAMIDASE"/>
    <property type="match status" value="1"/>
</dbReference>
<dbReference type="Proteomes" id="UP000817854">
    <property type="component" value="Unassembled WGS sequence"/>
</dbReference>
<evidence type="ECO:0000256" key="2">
    <source>
        <dbReference type="ARBA" id="ARBA00022729"/>
    </source>
</evidence>
<reference evidence="7 8" key="3">
    <citation type="submission" date="2020-02" db="EMBL/GenBank/DDBJ databases">
        <title>Flavobacterium profundi sp. nov., isolated from a deep-sea seamount.</title>
        <authorList>
            <person name="Zhang D.-C."/>
        </authorList>
    </citation>
    <scope>NUCLEOTIDE SEQUENCE [LARGE SCALE GENOMIC DNA]</scope>
    <source>
        <strain evidence="7 8">EC11</strain>
    </source>
</reference>
<comment type="caution">
    <text evidence="7">The sequence shown here is derived from an EMBL/GenBank/DDBJ whole genome shotgun (WGS) entry which is preliminary data.</text>
</comment>
<dbReference type="Gene3D" id="3.20.20.80">
    <property type="entry name" value="Glycosidases"/>
    <property type="match status" value="1"/>
</dbReference>
<reference evidence="8" key="1">
    <citation type="submission" date="2019-05" db="EMBL/GenBank/DDBJ databases">
        <title>Flavobacterium profundi sp. nov., isolated from a deep-sea seamount.</title>
        <authorList>
            <person name="Zhang D.-C."/>
        </authorList>
    </citation>
    <scope>NUCLEOTIDE SEQUENCE [LARGE SCALE GENOMIC DNA]</scope>
    <source>
        <strain evidence="8">EC11</strain>
    </source>
</reference>
<proteinExistence type="inferred from homology"/>
<dbReference type="SUPFAM" id="SSF51445">
    <property type="entry name" value="(Trans)glycosidases"/>
    <property type="match status" value="1"/>
</dbReference>
<dbReference type="InterPro" id="IPR001139">
    <property type="entry name" value="Glyco_hydro_30"/>
</dbReference>
<evidence type="ECO:0000256" key="3">
    <source>
        <dbReference type="ARBA" id="ARBA00022801"/>
    </source>
</evidence>
<dbReference type="InterPro" id="IPR017853">
    <property type="entry name" value="GH"/>
</dbReference>
<keyword evidence="2" id="KW-0732">Signal</keyword>
<dbReference type="EMBL" id="VEVQ02000002">
    <property type="protein sequence ID" value="NHN24732.1"/>
    <property type="molecule type" value="Genomic_DNA"/>
</dbReference>
<reference evidence="7 8" key="2">
    <citation type="submission" date="2019-05" db="EMBL/GenBank/DDBJ databases">
        <authorList>
            <person name="Lianzixin W."/>
        </authorList>
    </citation>
    <scope>NUCLEOTIDE SEQUENCE [LARGE SCALE GENOMIC DNA]</scope>
    <source>
        <strain evidence="7 8">EC11</strain>
    </source>
</reference>
<dbReference type="Pfam" id="PF17189">
    <property type="entry name" value="Glyco_hydro_30C"/>
    <property type="match status" value="1"/>
</dbReference>
<dbReference type="Gene3D" id="2.60.40.1180">
    <property type="entry name" value="Golgi alpha-mannosidase II"/>
    <property type="match status" value="1"/>
</dbReference>
<evidence type="ECO:0000313" key="8">
    <source>
        <dbReference type="Proteomes" id="UP000817854"/>
    </source>
</evidence>